<feature type="compositionally biased region" description="Basic residues" evidence="1">
    <location>
        <begin position="1"/>
        <end position="14"/>
    </location>
</feature>
<feature type="compositionally biased region" description="Acidic residues" evidence="1">
    <location>
        <begin position="70"/>
        <end position="97"/>
    </location>
</feature>
<sequence>MPRSKSASKKKKTGRKSDFTGKRLALLQSFAPQWQQATDANTKSDFYNKITSLAIRLWGYCDNYSQQQVDDTEEDEPVQYSLEYDDDDEDDDLDAEESERRKKIYDMLRTVRILLNFV</sequence>
<feature type="region of interest" description="Disordered" evidence="1">
    <location>
        <begin position="67"/>
        <end position="98"/>
    </location>
</feature>
<feature type="region of interest" description="Disordered" evidence="1">
    <location>
        <begin position="1"/>
        <end position="20"/>
    </location>
</feature>
<gene>
    <name evidence="2" type="ORF">PILCRDRAFT_13454</name>
</gene>
<dbReference type="EMBL" id="KN833045">
    <property type="protein sequence ID" value="KIM75535.1"/>
    <property type="molecule type" value="Genomic_DNA"/>
</dbReference>
<dbReference type="InParanoid" id="A0A0C3ESH9"/>
<proteinExistence type="predicted"/>
<keyword evidence="3" id="KW-1185">Reference proteome</keyword>
<reference evidence="3" key="2">
    <citation type="submission" date="2015-01" db="EMBL/GenBank/DDBJ databases">
        <title>Evolutionary Origins and Diversification of the Mycorrhizal Mutualists.</title>
        <authorList>
            <consortium name="DOE Joint Genome Institute"/>
            <consortium name="Mycorrhizal Genomics Consortium"/>
            <person name="Kohler A."/>
            <person name="Kuo A."/>
            <person name="Nagy L.G."/>
            <person name="Floudas D."/>
            <person name="Copeland A."/>
            <person name="Barry K.W."/>
            <person name="Cichocki N."/>
            <person name="Veneault-Fourrey C."/>
            <person name="LaButti K."/>
            <person name="Lindquist E.A."/>
            <person name="Lipzen A."/>
            <person name="Lundell T."/>
            <person name="Morin E."/>
            <person name="Murat C."/>
            <person name="Riley R."/>
            <person name="Ohm R."/>
            <person name="Sun H."/>
            <person name="Tunlid A."/>
            <person name="Henrissat B."/>
            <person name="Grigoriev I.V."/>
            <person name="Hibbett D.S."/>
            <person name="Martin F."/>
        </authorList>
    </citation>
    <scope>NUCLEOTIDE SEQUENCE [LARGE SCALE GENOMIC DNA]</scope>
    <source>
        <strain evidence="3">F 1598</strain>
    </source>
</reference>
<organism evidence="2 3">
    <name type="scientific">Piloderma croceum (strain F 1598)</name>
    <dbReference type="NCBI Taxonomy" id="765440"/>
    <lineage>
        <taxon>Eukaryota</taxon>
        <taxon>Fungi</taxon>
        <taxon>Dikarya</taxon>
        <taxon>Basidiomycota</taxon>
        <taxon>Agaricomycotina</taxon>
        <taxon>Agaricomycetes</taxon>
        <taxon>Agaricomycetidae</taxon>
        <taxon>Atheliales</taxon>
        <taxon>Atheliaceae</taxon>
        <taxon>Piloderma</taxon>
    </lineage>
</organism>
<evidence type="ECO:0000313" key="3">
    <source>
        <dbReference type="Proteomes" id="UP000054166"/>
    </source>
</evidence>
<dbReference type="AlphaFoldDB" id="A0A0C3ESH9"/>
<accession>A0A0C3ESH9</accession>
<dbReference type="HOGENOM" id="CLU_2074052_0_0_1"/>
<dbReference type="Proteomes" id="UP000054166">
    <property type="component" value="Unassembled WGS sequence"/>
</dbReference>
<evidence type="ECO:0000256" key="1">
    <source>
        <dbReference type="SAM" id="MobiDB-lite"/>
    </source>
</evidence>
<name>A0A0C3ESH9_PILCF</name>
<protein>
    <submittedName>
        <fullName evidence="2">Uncharacterized protein</fullName>
    </submittedName>
</protein>
<evidence type="ECO:0000313" key="2">
    <source>
        <dbReference type="EMBL" id="KIM75535.1"/>
    </source>
</evidence>
<reference evidence="2 3" key="1">
    <citation type="submission" date="2014-04" db="EMBL/GenBank/DDBJ databases">
        <authorList>
            <consortium name="DOE Joint Genome Institute"/>
            <person name="Kuo A."/>
            <person name="Tarkka M."/>
            <person name="Buscot F."/>
            <person name="Kohler A."/>
            <person name="Nagy L.G."/>
            <person name="Floudas D."/>
            <person name="Copeland A."/>
            <person name="Barry K.W."/>
            <person name="Cichocki N."/>
            <person name="Veneault-Fourrey C."/>
            <person name="LaButti K."/>
            <person name="Lindquist E.A."/>
            <person name="Lipzen A."/>
            <person name="Lundell T."/>
            <person name="Morin E."/>
            <person name="Murat C."/>
            <person name="Sun H."/>
            <person name="Tunlid A."/>
            <person name="Henrissat B."/>
            <person name="Grigoriev I.V."/>
            <person name="Hibbett D.S."/>
            <person name="Martin F."/>
            <person name="Nordberg H.P."/>
            <person name="Cantor M.N."/>
            <person name="Hua S.X."/>
        </authorList>
    </citation>
    <scope>NUCLEOTIDE SEQUENCE [LARGE SCALE GENOMIC DNA]</scope>
    <source>
        <strain evidence="2 3">F 1598</strain>
    </source>
</reference>